<dbReference type="Gene3D" id="3.40.50.300">
    <property type="entry name" value="P-loop containing nucleotide triphosphate hydrolases"/>
    <property type="match status" value="1"/>
</dbReference>
<comment type="similarity">
    <text evidence="5">Belongs to the ABC transporter superfamily. Macrolide exporter (TC 3.A.1.122) family.</text>
</comment>
<sequence length="231" mass="24747">MTEPVLTLQNAALSLDGNAGPVEILRDINLTVKEGETLGLVGPSGSGKSSLLMLMGGLEQTTSGRITALGQDLTSMSEDALARFRRDAMGVVFQNFHLIPTMTALENVATPLELAGHRDAFDRAEAELAAVGLSHRRDHYPAQLSGGEQQRVALARASAPRPRILLADEPTGNLDETNGAAIVDLLFGLRDRHGATLVLVTHSHSLARRCDRVVRLRDGRITEEASQEAAE</sequence>
<evidence type="ECO:0000259" key="6">
    <source>
        <dbReference type="PROSITE" id="PS50893"/>
    </source>
</evidence>
<dbReference type="PROSITE" id="PS50893">
    <property type="entry name" value="ABC_TRANSPORTER_2"/>
    <property type="match status" value="1"/>
</dbReference>
<keyword evidence="3" id="KW-0547">Nucleotide-binding</keyword>
<dbReference type="EMBL" id="FXYG01000002">
    <property type="protein sequence ID" value="SMX41077.1"/>
    <property type="molecule type" value="Genomic_DNA"/>
</dbReference>
<name>A0A238KER1_9RHOB</name>
<keyword evidence="2" id="KW-0997">Cell inner membrane</keyword>
<keyword evidence="1" id="KW-0813">Transport</keyword>
<evidence type="ECO:0000313" key="8">
    <source>
        <dbReference type="Proteomes" id="UP000202485"/>
    </source>
</evidence>
<organism evidence="7 8">
    <name type="scientific">Ruegeria arenilitoris</name>
    <dbReference type="NCBI Taxonomy" id="1173585"/>
    <lineage>
        <taxon>Bacteria</taxon>
        <taxon>Pseudomonadati</taxon>
        <taxon>Pseudomonadota</taxon>
        <taxon>Alphaproteobacteria</taxon>
        <taxon>Rhodobacterales</taxon>
        <taxon>Roseobacteraceae</taxon>
        <taxon>Ruegeria</taxon>
    </lineage>
</organism>
<dbReference type="Proteomes" id="UP000202485">
    <property type="component" value="Unassembled WGS sequence"/>
</dbReference>
<dbReference type="InterPro" id="IPR017871">
    <property type="entry name" value="ABC_transporter-like_CS"/>
</dbReference>
<dbReference type="RefSeq" id="WP_093963763.1">
    <property type="nucleotide sequence ID" value="NZ_FXYG01000002.1"/>
</dbReference>
<accession>A0A238KER1</accession>
<evidence type="ECO:0000256" key="5">
    <source>
        <dbReference type="ARBA" id="ARBA00038388"/>
    </source>
</evidence>
<gene>
    <name evidence="7" type="primary">lolD_1</name>
    <name evidence="7" type="ORF">RUA8715_01895</name>
</gene>
<dbReference type="PANTHER" id="PTHR24220">
    <property type="entry name" value="IMPORT ATP-BINDING PROTEIN"/>
    <property type="match status" value="1"/>
</dbReference>
<dbReference type="InterPro" id="IPR017911">
    <property type="entry name" value="MacB-like_ATP-bd"/>
</dbReference>
<feature type="domain" description="ABC transporter" evidence="6">
    <location>
        <begin position="6"/>
        <end position="230"/>
    </location>
</feature>
<dbReference type="CDD" id="cd03255">
    <property type="entry name" value="ABC_MJ0796_LolCDE_FtsE"/>
    <property type="match status" value="1"/>
</dbReference>
<dbReference type="InterPro" id="IPR015854">
    <property type="entry name" value="ABC_transpr_LolD-like"/>
</dbReference>
<dbReference type="GO" id="GO:0098796">
    <property type="term" value="C:membrane protein complex"/>
    <property type="evidence" value="ECO:0007669"/>
    <property type="project" value="UniProtKB-ARBA"/>
</dbReference>
<dbReference type="FunFam" id="3.40.50.300:FF:000032">
    <property type="entry name" value="Export ABC transporter ATP-binding protein"/>
    <property type="match status" value="1"/>
</dbReference>
<keyword evidence="8" id="KW-1185">Reference proteome</keyword>
<keyword evidence="2" id="KW-0472">Membrane</keyword>
<dbReference type="AlphaFoldDB" id="A0A238KER1"/>
<protein>
    <submittedName>
        <fullName evidence="7">Lipoprotein-releasing system ATP-binding protein LolD</fullName>
        <ecNumber evidence="7">3.6.3.-</ecNumber>
    </submittedName>
</protein>
<dbReference type="GO" id="GO:0005886">
    <property type="term" value="C:plasma membrane"/>
    <property type="evidence" value="ECO:0007669"/>
    <property type="project" value="TreeGrafter"/>
</dbReference>
<dbReference type="Pfam" id="PF00005">
    <property type="entry name" value="ABC_tran"/>
    <property type="match status" value="1"/>
</dbReference>
<evidence type="ECO:0000256" key="2">
    <source>
        <dbReference type="ARBA" id="ARBA00022519"/>
    </source>
</evidence>
<keyword evidence="7" id="KW-0449">Lipoprotein</keyword>
<dbReference type="GO" id="GO:0005524">
    <property type="term" value="F:ATP binding"/>
    <property type="evidence" value="ECO:0007669"/>
    <property type="project" value="UniProtKB-KW"/>
</dbReference>
<keyword evidence="2" id="KW-1003">Cell membrane</keyword>
<evidence type="ECO:0000256" key="1">
    <source>
        <dbReference type="ARBA" id="ARBA00022448"/>
    </source>
</evidence>
<dbReference type="OrthoDB" id="9786950at2"/>
<dbReference type="InterPro" id="IPR027417">
    <property type="entry name" value="P-loop_NTPase"/>
</dbReference>
<dbReference type="InterPro" id="IPR003593">
    <property type="entry name" value="AAA+_ATPase"/>
</dbReference>
<dbReference type="GO" id="GO:0022857">
    <property type="term" value="F:transmembrane transporter activity"/>
    <property type="evidence" value="ECO:0007669"/>
    <property type="project" value="TreeGrafter"/>
</dbReference>
<dbReference type="GO" id="GO:0016887">
    <property type="term" value="F:ATP hydrolysis activity"/>
    <property type="evidence" value="ECO:0007669"/>
    <property type="project" value="InterPro"/>
</dbReference>
<evidence type="ECO:0000313" key="7">
    <source>
        <dbReference type="EMBL" id="SMX41077.1"/>
    </source>
</evidence>
<evidence type="ECO:0000256" key="3">
    <source>
        <dbReference type="ARBA" id="ARBA00022741"/>
    </source>
</evidence>
<keyword evidence="7" id="KW-0378">Hydrolase</keyword>
<proteinExistence type="inferred from homology"/>
<dbReference type="PROSITE" id="PS00211">
    <property type="entry name" value="ABC_TRANSPORTER_1"/>
    <property type="match status" value="1"/>
</dbReference>
<dbReference type="EC" id="3.6.3.-" evidence="7"/>
<dbReference type="InterPro" id="IPR003439">
    <property type="entry name" value="ABC_transporter-like_ATP-bd"/>
</dbReference>
<keyword evidence="4 7" id="KW-0067">ATP-binding</keyword>
<dbReference type="SMART" id="SM00382">
    <property type="entry name" value="AAA"/>
    <property type="match status" value="1"/>
</dbReference>
<evidence type="ECO:0000256" key="4">
    <source>
        <dbReference type="ARBA" id="ARBA00022840"/>
    </source>
</evidence>
<dbReference type="PANTHER" id="PTHR24220:SF659">
    <property type="entry name" value="TRANSPORTER, PUTATIVE-RELATED"/>
    <property type="match status" value="1"/>
</dbReference>
<reference evidence="8" key="1">
    <citation type="submission" date="2017-05" db="EMBL/GenBank/DDBJ databases">
        <authorList>
            <person name="Rodrigo-Torres L."/>
            <person name="Arahal R. D."/>
            <person name="Lucena T."/>
        </authorList>
    </citation>
    <scope>NUCLEOTIDE SEQUENCE [LARGE SCALE GENOMIC DNA]</scope>
    <source>
        <strain evidence="8">CECT 8715</strain>
    </source>
</reference>
<dbReference type="SUPFAM" id="SSF52540">
    <property type="entry name" value="P-loop containing nucleoside triphosphate hydrolases"/>
    <property type="match status" value="1"/>
</dbReference>